<evidence type="ECO:0000256" key="1">
    <source>
        <dbReference type="SAM" id="MobiDB-lite"/>
    </source>
</evidence>
<accession>A0A1W6YQ86</accession>
<organism evidence="2 3">
    <name type="scientific">Bordetella genomosp. 8</name>
    <dbReference type="NCBI Taxonomy" id="1416806"/>
    <lineage>
        <taxon>Bacteria</taxon>
        <taxon>Pseudomonadati</taxon>
        <taxon>Pseudomonadota</taxon>
        <taxon>Betaproteobacteria</taxon>
        <taxon>Burkholderiales</taxon>
        <taxon>Alcaligenaceae</taxon>
        <taxon>Bordetella</taxon>
    </lineage>
</organism>
<dbReference type="EMBL" id="CP021108">
    <property type="protein sequence ID" value="ARP83164.1"/>
    <property type="molecule type" value="Genomic_DNA"/>
</dbReference>
<dbReference type="Proteomes" id="UP000194151">
    <property type="component" value="Chromosome"/>
</dbReference>
<evidence type="ECO:0000313" key="2">
    <source>
        <dbReference type="EMBL" id="ARP83164.1"/>
    </source>
</evidence>
<keyword evidence="3" id="KW-1185">Reference proteome</keyword>
<proteinExistence type="predicted"/>
<reference evidence="2 3" key="1">
    <citation type="submission" date="2017-05" db="EMBL/GenBank/DDBJ databases">
        <title>Complete and WGS of Bordetella genogroups.</title>
        <authorList>
            <person name="Spilker T."/>
            <person name="LiPuma J."/>
        </authorList>
    </citation>
    <scope>NUCLEOTIDE SEQUENCE [LARGE SCALE GENOMIC DNA]</scope>
    <source>
        <strain evidence="2 3">AU19157</strain>
    </source>
</reference>
<dbReference type="KEGG" id="bgv:CAL12_21655"/>
<protein>
    <submittedName>
        <fullName evidence="2">Uncharacterized protein</fullName>
    </submittedName>
</protein>
<sequence>MHDTMPERPVREHTAHTMHSSREAGRPAGATPACADTPYSLTLRVRGDDGAQARARLEDLLGDMPGLRILTVCRHRGVVTLALQAPREELDPMLHRIMMNVMDAELGPIQPAALAAVH</sequence>
<evidence type="ECO:0000313" key="3">
    <source>
        <dbReference type="Proteomes" id="UP000194151"/>
    </source>
</evidence>
<gene>
    <name evidence="2" type="ORF">CAL12_21655</name>
</gene>
<dbReference type="AlphaFoldDB" id="A0A1W6YQ86"/>
<feature type="compositionally biased region" description="Basic and acidic residues" evidence="1">
    <location>
        <begin position="1"/>
        <end position="25"/>
    </location>
</feature>
<name>A0A1W6YQ86_9BORD</name>
<dbReference type="STRING" id="1416806.CAL12_21655"/>
<feature type="region of interest" description="Disordered" evidence="1">
    <location>
        <begin position="1"/>
        <end position="35"/>
    </location>
</feature>